<reference evidence="1 2" key="1">
    <citation type="submission" date="2019-03" db="EMBL/GenBank/DDBJ databases">
        <title>Diversity of the mouse oral microbiome.</title>
        <authorList>
            <person name="Joseph S."/>
            <person name="Aduse-Opoku J."/>
            <person name="Curtis M."/>
            <person name="Wade W."/>
            <person name="Hashim A."/>
        </authorList>
    </citation>
    <scope>NUCLEOTIDE SEQUENCE [LARGE SCALE GENOMIC DNA]</scope>
    <source>
        <strain evidence="2">irhom_31</strain>
    </source>
</reference>
<evidence type="ECO:0000313" key="1">
    <source>
        <dbReference type="EMBL" id="TFU20366.1"/>
    </source>
</evidence>
<comment type="caution">
    <text evidence="1">The sequence shown here is derived from an EMBL/GenBank/DDBJ whole genome shotgun (WGS) entry which is preliminary data.</text>
</comment>
<name>A0A4Y9F1R6_9MICC</name>
<dbReference type="RefSeq" id="WP_135013868.1">
    <property type="nucleotide sequence ID" value="NZ_JADGLK010000058.1"/>
</dbReference>
<sequence>MPANFKINKSAVEKLTRNLQREFDKTPVSIPVQGYLEVSGQDKSQKPDSAPTIVNNYHAPVVTNYGNRTQIAWGSQNITQTSEHQENVATGFEEFAQGLAQVLTDIDTSPIAEEEKQKFKTIAEQTLQETDMYWL</sequence>
<protein>
    <submittedName>
        <fullName evidence="1">Uncharacterized protein</fullName>
    </submittedName>
</protein>
<accession>A0A4Y9F1R6</accession>
<gene>
    <name evidence="1" type="ORF">E4U03_11490</name>
</gene>
<dbReference type="AlphaFoldDB" id="A0A4Y9F1R6"/>
<organism evidence="1 2">
    <name type="scientific">Rothia nasimurium</name>
    <dbReference type="NCBI Taxonomy" id="85336"/>
    <lineage>
        <taxon>Bacteria</taxon>
        <taxon>Bacillati</taxon>
        <taxon>Actinomycetota</taxon>
        <taxon>Actinomycetes</taxon>
        <taxon>Micrococcales</taxon>
        <taxon>Micrococcaceae</taxon>
        <taxon>Rothia</taxon>
    </lineage>
</organism>
<dbReference type="Proteomes" id="UP000297951">
    <property type="component" value="Unassembled WGS sequence"/>
</dbReference>
<dbReference type="EMBL" id="SPQC01000058">
    <property type="protein sequence ID" value="TFU20366.1"/>
    <property type="molecule type" value="Genomic_DNA"/>
</dbReference>
<proteinExistence type="predicted"/>
<evidence type="ECO:0000313" key="2">
    <source>
        <dbReference type="Proteomes" id="UP000297951"/>
    </source>
</evidence>
<dbReference type="OrthoDB" id="4774008at2"/>